<protein>
    <recommendedName>
        <fullName evidence="2">NADH-quinone oxidoreductase subunit J</fullName>
        <ecNumber evidence="2">7.1.1.-</ecNumber>
    </recommendedName>
</protein>
<name>A0ABV5SE73_9ACTN</name>
<evidence type="ECO:0000256" key="3">
    <source>
        <dbReference type="SAM" id="MobiDB-lite"/>
    </source>
</evidence>
<feature type="transmembrane region" description="Helical" evidence="2">
    <location>
        <begin position="16"/>
        <end position="34"/>
    </location>
</feature>
<comment type="caution">
    <text evidence="4">The sequence shown here is derived from an EMBL/GenBank/DDBJ whole genome shotgun (WGS) entry which is preliminary data.</text>
</comment>
<feature type="region of interest" description="Disordered" evidence="3">
    <location>
        <begin position="176"/>
        <end position="269"/>
    </location>
</feature>
<keyword evidence="2" id="KW-1003">Cell membrane</keyword>
<keyword evidence="2" id="KW-0520">NAD</keyword>
<comment type="subcellular location">
    <subcellularLocation>
        <location evidence="2">Cell membrane</location>
        <topology evidence="2">Multi-pass membrane protein</topology>
    </subcellularLocation>
</comment>
<dbReference type="Proteomes" id="UP001589532">
    <property type="component" value="Unassembled WGS sequence"/>
</dbReference>
<keyword evidence="2" id="KW-0874">Quinone</keyword>
<evidence type="ECO:0000256" key="1">
    <source>
        <dbReference type="ARBA" id="ARBA00005698"/>
    </source>
</evidence>
<dbReference type="PANTHER" id="PTHR33269:SF17">
    <property type="entry name" value="NADH-UBIQUINONE OXIDOREDUCTASE CHAIN 6"/>
    <property type="match status" value="1"/>
</dbReference>
<dbReference type="RefSeq" id="WP_344998401.1">
    <property type="nucleotide sequence ID" value="NZ_BAAAXV010000009.1"/>
</dbReference>
<dbReference type="Gene3D" id="1.20.120.1200">
    <property type="entry name" value="NADH-ubiquinone/plastoquinone oxidoreductase chain 6, subunit NuoJ"/>
    <property type="match status" value="1"/>
</dbReference>
<dbReference type="EC" id="7.1.1.-" evidence="2"/>
<dbReference type="InterPro" id="IPR001457">
    <property type="entry name" value="NADH_UbQ/plastoQ_OxRdtase_su6"/>
</dbReference>
<dbReference type="InterPro" id="IPR042106">
    <property type="entry name" value="Nuo/plastoQ_OxRdtase_6_NuoJ"/>
</dbReference>
<comment type="catalytic activity">
    <reaction evidence="2">
        <text>a quinone + NADH + 5 H(+)(in) = a quinol + NAD(+) + 4 H(+)(out)</text>
        <dbReference type="Rhea" id="RHEA:57888"/>
        <dbReference type="ChEBI" id="CHEBI:15378"/>
        <dbReference type="ChEBI" id="CHEBI:24646"/>
        <dbReference type="ChEBI" id="CHEBI:57540"/>
        <dbReference type="ChEBI" id="CHEBI:57945"/>
        <dbReference type="ChEBI" id="CHEBI:132124"/>
    </reaction>
</comment>
<evidence type="ECO:0000313" key="4">
    <source>
        <dbReference type="EMBL" id="MFB9628721.1"/>
    </source>
</evidence>
<keyword evidence="4" id="KW-0560">Oxidoreductase</keyword>
<feature type="compositionally biased region" description="Pro residues" evidence="3">
    <location>
        <begin position="259"/>
        <end position="269"/>
    </location>
</feature>
<keyword evidence="2" id="KW-0472">Membrane</keyword>
<dbReference type="EMBL" id="JBHMBW010000051">
    <property type="protein sequence ID" value="MFB9628721.1"/>
    <property type="molecule type" value="Genomic_DNA"/>
</dbReference>
<accession>A0ABV5SE73</accession>
<proteinExistence type="inferred from homology"/>
<dbReference type="GO" id="GO:0050136">
    <property type="term" value="F:NADH dehydrogenase (quinone) (non-electrogenic) activity"/>
    <property type="evidence" value="ECO:0007669"/>
    <property type="project" value="UniProtKB-EC"/>
</dbReference>
<keyword evidence="5" id="KW-1185">Reference proteome</keyword>
<sequence length="269" mass="27485">MIEAVPSYLSPTGQEIVFLLLGAVAVGSALLVVTTKQLVHAALWLVVCFGALAGGYLVLTAEFVAWVQVLIYVGAVVVLLLFGIMLTRAPIGRSTDLDSGNRLVSALVAVATAAILVAVVIDGFRTAYTPLRPGSGAAKELGASVFATWVLPFEALSVLLLAALIGAIVLSRTDIPGAPPPDRPGDNSPDAHTGASPPPSDTRQGPIPGRTSDTTASVQPQEPSAPEHPQTRATSAETRKGSAPAPRTPDNAVSDPTGGNPPPDQIGGL</sequence>
<comment type="similarity">
    <text evidence="1 2">Belongs to the complex I subunit 6 family.</text>
</comment>
<organism evidence="4 5">
    <name type="scientific">Nonomuraea helvata</name>
    <dbReference type="NCBI Taxonomy" id="37484"/>
    <lineage>
        <taxon>Bacteria</taxon>
        <taxon>Bacillati</taxon>
        <taxon>Actinomycetota</taxon>
        <taxon>Actinomycetes</taxon>
        <taxon>Streptosporangiales</taxon>
        <taxon>Streptosporangiaceae</taxon>
        <taxon>Nonomuraea</taxon>
    </lineage>
</organism>
<reference evidence="4 5" key="1">
    <citation type="submission" date="2024-09" db="EMBL/GenBank/DDBJ databases">
        <authorList>
            <person name="Sun Q."/>
            <person name="Mori K."/>
        </authorList>
    </citation>
    <scope>NUCLEOTIDE SEQUENCE [LARGE SCALE GENOMIC DNA]</scope>
    <source>
        <strain evidence="4 5">JCM 3143</strain>
    </source>
</reference>
<comment type="function">
    <text evidence="2">NDH-1 shuttles electrons from NADH, via FMN and iron-sulfur (Fe-S) centers, to quinones in the respiratory chain. Couples the redox reaction to proton translocation (for every two electrons transferred, four hydrogen ions are translocated across the cytoplasmic membrane), and thus conserves the redox energy in a proton gradient.</text>
</comment>
<keyword evidence="2" id="KW-1133">Transmembrane helix</keyword>
<dbReference type="PANTHER" id="PTHR33269">
    <property type="entry name" value="NADH-UBIQUINONE OXIDOREDUCTASE CHAIN 6"/>
    <property type="match status" value="1"/>
</dbReference>
<feature type="transmembrane region" description="Helical" evidence="2">
    <location>
        <begin position="103"/>
        <end position="121"/>
    </location>
</feature>
<dbReference type="Pfam" id="PF00499">
    <property type="entry name" value="Oxidored_q3"/>
    <property type="match status" value="1"/>
</dbReference>
<feature type="transmembrane region" description="Helical" evidence="2">
    <location>
        <begin position="41"/>
        <end position="59"/>
    </location>
</feature>
<feature type="transmembrane region" description="Helical" evidence="2">
    <location>
        <begin position="65"/>
        <end position="91"/>
    </location>
</feature>
<keyword evidence="2" id="KW-0812">Transmembrane</keyword>
<evidence type="ECO:0000313" key="5">
    <source>
        <dbReference type="Proteomes" id="UP001589532"/>
    </source>
</evidence>
<feature type="transmembrane region" description="Helical" evidence="2">
    <location>
        <begin position="141"/>
        <end position="170"/>
    </location>
</feature>
<evidence type="ECO:0000256" key="2">
    <source>
        <dbReference type="RuleBase" id="RU004429"/>
    </source>
</evidence>
<gene>
    <name evidence="4" type="ORF">ACFFSA_37090</name>
</gene>
<feature type="compositionally biased region" description="Polar residues" evidence="3">
    <location>
        <begin position="211"/>
        <end position="222"/>
    </location>
</feature>